<keyword evidence="5" id="KW-0934">Plastid</keyword>
<accession>A0ABR2GRB2</accession>
<evidence type="ECO:0000256" key="5">
    <source>
        <dbReference type="ARBA" id="ARBA00022640"/>
    </source>
</evidence>
<keyword evidence="6" id="KW-0812">Transmembrane</keyword>
<sequence>MNITKEVTVVAFGETGVGKSENGNAFLQRNDAFRISDSPGSCTSDVCLKSNIIDGIIVNYIDTQGFYSSSNLDEKYLFQVVNFLKNMKSGINAFFIILNIQNPRFDSGIQMMLRYINQIFNNPKYWNQVGIIFTRCYKDHYDRKIVETEYKQTVINYIKSFSGCENLNPLMPCFFVNSKKWKTDQSTQQEYKNVLDFVSNLKPTKF</sequence>
<evidence type="ECO:0000256" key="9">
    <source>
        <dbReference type="ARBA" id="ARBA00022801"/>
    </source>
</evidence>
<keyword evidence="7" id="KW-0479">Metal-binding</keyword>
<keyword evidence="11" id="KW-0460">Magnesium</keyword>
<comment type="caution">
    <text evidence="18">The sequence shown here is derived from an EMBL/GenBank/DDBJ whole genome shotgun (WGS) entry which is preliminary data.</text>
</comment>
<evidence type="ECO:0000313" key="19">
    <source>
        <dbReference type="Proteomes" id="UP001470230"/>
    </source>
</evidence>
<gene>
    <name evidence="18" type="ORF">M9Y10_039838</name>
</gene>
<evidence type="ECO:0000256" key="8">
    <source>
        <dbReference type="ARBA" id="ARBA00022741"/>
    </source>
</evidence>
<keyword evidence="15" id="KW-0472">Membrane</keyword>
<dbReference type="SUPFAM" id="SSF52540">
    <property type="entry name" value="P-loop containing nucleoside triphosphate hydrolases"/>
    <property type="match status" value="1"/>
</dbReference>
<keyword evidence="9" id="KW-0378">Hydrolase</keyword>
<dbReference type="InterPro" id="IPR027417">
    <property type="entry name" value="P-loop_NTPase"/>
</dbReference>
<keyword evidence="14" id="KW-0342">GTP-binding</keyword>
<evidence type="ECO:0000256" key="10">
    <source>
        <dbReference type="ARBA" id="ARBA00022805"/>
    </source>
</evidence>
<feature type="domain" description="AIG1-type G" evidence="17">
    <location>
        <begin position="4"/>
        <end position="206"/>
    </location>
</feature>
<keyword evidence="4" id="KW-0150">Chloroplast</keyword>
<evidence type="ECO:0000256" key="6">
    <source>
        <dbReference type="ARBA" id="ARBA00022692"/>
    </source>
</evidence>
<keyword evidence="3" id="KW-0813">Transport</keyword>
<evidence type="ECO:0000256" key="13">
    <source>
        <dbReference type="ARBA" id="ARBA00022989"/>
    </source>
</evidence>
<evidence type="ECO:0000256" key="3">
    <source>
        <dbReference type="ARBA" id="ARBA00022448"/>
    </source>
</evidence>
<evidence type="ECO:0000256" key="11">
    <source>
        <dbReference type="ARBA" id="ARBA00022842"/>
    </source>
</evidence>
<evidence type="ECO:0000256" key="16">
    <source>
        <dbReference type="ARBA" id="ARBA00024013"/>
    </source>
</evidence>
<keyword evidence="10" id="KW-1002">Plastid outer membrane</keyword>
<evidence type="ECO:0000256" key="7">
    <source>
        <dbReference type="ARBA" id="ARBA00022723"/>
    </source>
</evidence>
<dbReference type="PANTHER" id="PTHR10903:SF135">
    <property type="entry name" value="TRANSLOCASE OF CHLOROPLAST 120, CHLOROPLASTIC-RELATED"/>
    <property type="match status" value="1"/>
</dbReference>
<organism evidence="18 19">
    <name type="scientific">Tritrichomonas musculus</name>
    <dbReference type="NCBI Taxonomy" id="1915356"/>
    <lineage>
        <taxon>Eukaryota</taxon>
        <taxon>Metamonada</taxon>
        <taxon>Parabasalia</taxon>
        <taxon>Tritrichomonadida</taxon>
        <taxon>Tritrichomonadidae</taxon>
        <taxon>Tritrichomonas</taxon>
    </lineage>
</organism>
<keyword evidence="8" id="KW-0547">Nucleotide-binding</keyword>
<dbReference type="Proteomes" id="UP001470230">
    <property type="component" value="Unassembled WGS sequence"/>
</dbReference>
<name>A0ABR2GRB2_9EUKA</name>
<dbReference type="EMBL" id="JAPFFF010000067">
    <property type="protein sequence ID" value="KAK8836206.1"/>
    <property type="molecule type" value="Genomic_DNA"/>
</dbReference>
<evidence type="ECO:0000256" key="15">
    <source>
        <dbReference type="ARBA" id="ARBA00023136"/>
    </source>
</evidence>
<keyword evidence="12" id="KW-0653">Protein transport</keyword>
<comment type="subcellular location">
    <subcellularLocation>
        <location evidence="2">Membrane</location>
        <topology evidence="2">Single-pass membrane protein</topology>
    </subcellularLocation>
    <subcellularLocation>
        <location evidence="16">Plastid</location>
        <location evidence="16">Chloroplast outer membrane</location>
    </subcellularLocation>
</comment>
<evidence type="ECO:0000256" key="1">
    <source>
        <dbReference type="ARBA" id="ARBA00001946"/>
    </source>
</evidence>
<evidence type="ECO:0000259" key="17">
    <source>
        <dbReference type="PROSITE" id="PS51720"/>
    </source>
</evidence>
<evidence type="ECO:0000256" key="14">
    <source>
        <dbReference type="ARBA" id="ARBA00023134"/>
    </source>
</evidence>
<dbReference type="PANTHER" id="PTHR10903">
    <property type="entry name" value="GTPASE, IMAP FAMILY MEMBER-RELATED"/>
    <property type="match status" value="1"/>
</dbReference>
<keyword evidence="19" id="KW-1185">Reference proteome</keyword>
<evidence type="ECO:0000313" key="18">
    <source>
        <dbReference type="EMBL" id="KAK8836206.1"/>
    </source>
</evidence>
<reference evidence="18 19" key="1">
    <citation type="submission" date="2024-04" db="EMBL/GenBank/DDBJ databases">
        <title>Tritrichomonas musculus Genome.</title>
        <authorList>
            <person name="Alves-Ferreira E."/>
            <person name="Grigg M."/>
            <person name="Lorenzi H."/>
            <person name="Galac M."/>
        </authorList>
    </citation>
    <scope>NUCLEOTIDE SEQUENCE [LARGE SCALE GENOMIC DNA]</scope>
    <source>
        <strain evidence="18 19">EAF2021</strain>
    </source>
</reference>
<dbReference type="PROSITE" id="PS51720">
    <property type="entry name" value="G_AIG1"/>
    <property type="match status" value="1"/>
</dbReference>
<evidence type="ECO:0000256" key="2">
    <source>
        <dbReference type="ARBA" id="ARBA00004167"/>
    </source>
</evidence>
<dbReference type="InterPro" id="IPR045058">
    <property type="entry name" value="GIMA/IAN/Toc"/>
</dbReference>
<keyword evidence="13" id="KW-1133">Transmembrane helix</keyword>
<evidence type="ECO:0000256" key="12">
    <source>
        <dbReference type="ARBA" id="ARBA00022927"/>
    </source>
</evidence>
<dbReference type="InterPro" id="IPR006703">
    <property type="entry name" value="G_AIG1"/>
</dbReference>
<evidence type="ECO:0000256" key="4">
    <source>
        <dbReference type="ARBA" id="ARBA00022528"/>
    </source>
</evidence>
<protein>
    <recommendedName>
        <fullName evidence="17">AIG1-type G domain-containing protein</fullName>
    </recommendedName>
</protein>
<proteinExistence type="predicted"/>
<dbReference type="Pfam" id="PF04548">
    <property type="entry name" value="AIG1"/>
    <property type="match status" value="1"/>
</dbReference>
<dbReference type="Gene3D" id="3.40.50.300">
    <property type="entry name" value="P-loop containing nucleotide triphosphate hydrolases"/>
    <property type="match status" value="1"/>
</dbReference>
<comment type="cofactor">
    <cofactor evidence="1">
        <name>Mg(2+)</name>
        <dbReference type="ChEBI" id="CHEBI:18420"/>
    </cofactor>
</comment>